<evidence type="ECO:0000256" key="4">
    <source>
        <dbReference type="ARBA" id="ARBA00022989"/>
    </source>
</evidence>
<reference evidence="8 9" key="1">
    <citation type="submission" date="2019-01" db="EMBL/GenBank/DDBJ databases">
        <authorList>
            <person name="Zhang S."/>
        </authorList>
    </citation>
    <scope>NUCLEOTIDE SEQUENCE [LARGE SCALE GENOMIC DNA]</scope>
    <source>
        <strain evidence="8 9">1626</strain>
    </source>
</reference>
<organism evidence="8 9">
    <name type="scientific">Luteimonas yindakuii</name>
    <dbReference type="NCBI Taxonomy" id="2565782"/>
    <lineage>
        <taxon>Bacteria</taxon>
        <taxon>Pseudomonadati</taxon>
        <taxon>Pseudomonadota</taxon>
        <taxon>Gammaproteobacteria</taxon>
        <taxon>Lysobacterales</taxon>
        <taxon>Lysobacteraceae</taxon>
        <taxon>Luteimonas</taxon>
    </lineage>
</organism>
<dbReference type="Pfam" id="PF03772">
    <property type="entry name" value="Competence"/>
    <property type="match status" value="1"/>
</dbReference>
<dbReference type="InterPro" id="IPR036866">
    <property type="entry name" value="RibonucZ/Hydroxyglut_hydro"/>
</dbReference>
<dbReference type="InterPro" id="IPR004477">
    <property type="entry name" value="ComEC_N"/>
</dbReference>
<dbReference type="InterPro" id="IPR001279">
    <property type="entry name" value="Metallo-B-lactamas"/>
</dbReference>
<feature type="domain" description="Metallo-beta-lactamase" evidence="7">
    <location>
        <begin position="530"/>
        <end position="715"/>
    </location>
</feature>
<feature type="transmembrane region" description="Helical" evidence="6">
    <location>
        <begin position="328"/>
        <end position="345"/>
    </location>
</feature>
<dbReference type="Pfam" id="PF00753">
    <property type="entry name" value="Lactamase_B"/>
    <property type="match status" value="1"/>
</dbReference>
<feature type="transmembrane region" description="Helical" evidence="6">
    <location>
        <begin position="476"/>
        <end position="495"/>
    </location>
</feature>
<dbReference type="InterPro" id="IPR004797">
    <property type="entry name" value="Competence_ComEC/Rec2"/>
</dbReference>
<feature type="transmembrane region" description="Helical" evidence="6">
    <location>
        <begin position="381"/>
        <end position="403"/>
    </location>
</feature>
<evidence type="ECO:0000256" key="1">
    <source>
        <dbReference type="ARBA" id="ARBA00004651"/>
    </source>
</evidence>
<feature type="transmembrane region" description="Helical" evidence="6">
    <location>
        <begin position="56"/>
        <end position="76"/>
    </location>
</feature>
<dbReference type="Proteomes" id="UP000298681">
    <property type="component" value="Unassembled WGS sequence"/>
</dbReference>
<dbReference type="Gene3D" id="3.60.15.10">
    <property type="entry name" value="Ribonuclease Z/Hydroxyacylglutathione hydrolase-like"/>
    <property type="match status" value="1"/>
</dbReference>
<dbReference type="NCBIfam" id="TIGR00360">
    <property type="entry name" value="ComEC_N-term"/>
    <property type="match status" value="1"/>
</dbReference>
<gene>
    <name evidence="8" type="ORF">E4582_01965</name>
</gene>
<keyword evidence="4 6" id="KW-1133">Transmembrane helix</keyword>
<keyword evidence="2" id="KW-1003">Cell membrane</keyword>
<sequence length="781" mass="83610">MRTGSVRPLGPVVAVALVAGALGTLMLPVVPGWLAWCAIAAAGFAGWWYGGGWRGAGAFVTGAALAGLHAVFALALQLPVALERADVPLTGRVVGLPEHDVDRTRFQFRVDRDRRIPDALQGRLLRLAWYDGRDGEPGARHALEAGSRWAFTARLRAPRGLRNPGWFDGEKHAFARRIAAVGYVRDREPVTQLRGGQGIDRWREQVAQRIDATVPSASSRYVRALALGDTRGLDEIDWQTLRATGLTHLIAISGFHVGLVAGFFALLAGGLWRLRPALGRVLPRPQVAVLAAFAAALFYAAVAGWALPTVRTVLMIGVAMAARLWRRPLGVADALALAGIAIVLVDPLSLLTAGFWLSFAGVAWLVWCLPDAQGKPLLASFLRAQWVATLGLLPLTVILFGQASLAGPFANLVAIPWWSLVVVPLSLLGTALEAAHAGWGAGSWRLAAWCFDLSWPLFERLAASGAALWWLPEARWFALPLAVLAAFWLLLPRGVPGKWLALLLWLPLLWPDRQLPDAGAAELIVLDVGQGLAVLVRTRHQSLLYDMGPAVPDGYDAGERVVLPALHALGARRLHALVASHADLDHAGGLPAVRRQFPDAALFAPEHAGIEGTAPCLAGAGWQVDGVTFRFLHPPLHFPDFRNEASCVLRVETLHGAVLLAGDIGAVVERELARADPVAVRADVVLAAHHGSGKSSDPLFVAATGARHALVSTGHGNRFGHPQAEAVVRWEEAGAQVHDTAAAGALRVRLDARGITVEERRASHPRLWDAAHRMARLTAAP</sequence>
<evidence type="ECO:0000313" key="8">
    <source>
        <dbReference type="EMBL" id="TKS53659.1"/>
    </source>
</evidence>
<evidence type="ECO:0000256" key="6">
    <source>
        <dbReference type="SAM" id="Phobius"/>
    </source>
</evidence>
<comment type="caution">
    <text evidence="8">The sequence shown here is derived from an EMBL/GenBank/DDBJ whole genome shotgun (WGS) entry which is preliminary data.</text>
</comment>
<dbReference type="InterPro" id="IPR025405">
    <property type="entry name" value="DUF4131"/>
</dbReference>
<dbReference type="CDD" id="cd07731">
    <property type="entry name" value="ComA-like_MBL-fold"/>
    <property type="match status" value="1"/>
</dbReference>
<evidence type="ECO:0000256" key="2">
    <source>
        <dbReference type="ARBA" id="ARBA00022475"/>
    </source>
</evidence>
<dbReference type="EMBL" id="SPUH01000001">
    <property type="protein sequence ID" value="TKS53659.1"/>
    <property type="molecule type" value="Genomic_DNA"/>
</dbReference>
<accession>A0A4Z1RHP6</accession>
<dbReference type="InterPro" id="IPR052159">
    <property type="entry name" value="Competence_DNA_uptake"/>
</dbReference>
<keyword evidence="3 6" id="KW-0812">Transmembrane</keyword>
<evidence type="ECO:0000259" key="7">
    <source>
        <dbReference type="SMART" id="SM00849"/>
    </source>
</evidence>
<keyword evidence="9" id="KW-1185">Reference proteome</keyword>
<protein>
    <submittedName>
        <fullName evidence="8">DNA internalization-related competence protein ComEC/Rec2</fullName>
    </submittedName>
</protein>
<comment type="subcellular location">
    <subcellularLocation>
        <location evidence="1">Cell membrane</location>
        <topology evidence="1">Multi-pass membrane protein</topology>
    </subcellularLocation>
</comment>
<dbReference type="GO" id="GO:0030420">
    <property type="term" value="P:establishment of competence for transformation"/>
    <property type="evidence" value="ECO:0007669"/>
    <property type="project" value="InterPro"/>
</dbReference>
<dbReference type="GO" id="GO:0005886">
    <property type="term" value="C:plasma membrane"/>
    <property type="evidence" value="ECO:0007669"/>
    <property type="project" value="UniProtKB-SubCell"/>
</dbReference>
<proteinExistence type="predicted"/>
<keyword evidence="5 6" id="KW-0472">Membrane</keyword>
<dbReference type="RefSeq" id="WP_134673043.1">
    <property type="nucleotide sequence ID" value="NZ_SPUH01000001.1"/>
</dbReference>
<feature type="transmembrane region" description="Helical" evidence="6">
    <location>
        <begin position="6"/>
        <end position="26"/>
    </location>
</feature>
<feature type="transmembrane region" description="Helical" evidence="6">
    <location>
        <begin position="351"/>
        <end position="369"/>
    </location>
</feature>
<dbReference type="SMART" id="SM00849">
    <property type="entry name" value="Lactamase_B"/>
    <property type="match status" value="1"/>
</dbReference>
<evidence type="ECO:0000256" key="5">
    <source>
        <dbReference type="ARBA" id="ARBA00023136"/>
    </source>
</evidence>
<dbReference type="AlphaFoldDB" id="A0A4Z1RHP6"/>
<dbReference type="NCBIfam" id="TIGR00361">
    <property type="entry name" value="ComEC_Rec2"/>
    <property type="match status" value="1"/>
</dbReference>
<dbReference type="SUPFAM" id="SSF56281">
    <property type="entry name" value="Metallo-hydrolase/oxidoreductase"/>
    <property type="match status" value="1"/>
</dbReference>
<dbReference type="InterPro" id="IPR035681">
    <property type="entry name" value="ComA-like_MBL"/>
</dbReference>
<feature type="transmembrane region" description="Helical" evidence="6">
    <location>
        <begin position="249"/>
        <end position="272"/>
    </location>
</feature>
<dbReference type="PANTHER" id="PTHR30619">
    <property type="entry name" value="DNA INTERNALIZATION/COMPETENCE PROTEIN COMEC/REC2"/>
    <property type="match status" value="1"/>
</dbReference>
<feature type="transmembrane region" description="Helical" evidence="6">
    <location>
        <begin position="287"/>
        <end position="307"/>
    </location>
</feature>
<dbReference type="Pfam" id="PF13567">
    <property type="entry name" value="DUF4131"/>
    <property type="match status" value="1"/>
</dbReference>
<evidence type="ECO:0000313" key="9">
    <source>
        <dbReference type="Proteomes" id="UP000298681"/>
    </source>
</evidence>
<dbReference type="PANTHER" id="PTHR30619:SF1">
    <property type="entry name" value="RECOMBINATION PROTEIN 2"/>
    <property type="match status" value="1"/>
</dbReference>
<name>A0A4Z1RHP6_9GAMM</name>
<feature type="transmembrane region" description="Helical" evidence="6">
    <location>
        <begin position="415"/>
        <end position="434"/>
    </location>
</feature>
<evidence type="ECO:0000256" key="3">
    <source>
        <dbReference type="ARBA" id="ARBA00022692"/>
    </source>
</evidence>